<accession>A0A0E2BFZ0</accession>
<dbReference type="AlphaFoldDB" id="A0A0E2BFZ0"/>
<keyword evidence="6" id="KW-1185">Reference proteome</keyword>
<evidence type="ECO:0000313" key="6">
    <source>
        <dbReference type="Proteomes" id="UP000006329"/>
    </source>
</evidence>
<dbReference type="PRINTS" id="PR00081">
    <property type="entry name" value="GDHRDH"/>
</dbReference>
<keyword evidence="2" id="KW-0521">NADP</keyword>
<dbReference type="GO" id="GO:0016491">
    <property type="term" value="F:oxidoreductase activity"/>
    <property type="evidence" value="ECO:0007669"/>
    <property type="project" value="UniProtKB-KW"/>
</dbReference>
<proteinExistence type="inferred from homology"/>
<dbReference type="Pfam" id="PF00106">
    <property type="entry name" value="adh_short"/>
    <property type="match status" value="1"/>
</dbReference>
<evidence type="ECO:0000256" key="2">
    <source>
        <dbReference type="ARBA" id="ARBA00022857"/>
    </source>
</evidence>
<organism evidence="5 6">
    <name type="scientific">Leptospira santarosai str. MOR084</name>
    <dbReference type="NCBI Taxonomy" id="1049984"/>
    <lineage>
        <taxon>Bacteria</taxon>
        <taxon>Pseudomonadati</taxon>
        <taxon>Spirochaetota</taxon>
        <taxon>Spirochaetia</taxon>
        <taxon>Leptospirales</taxon>
        <taxon>Leptospiraceae</taxon>
        <taxon>Leptospira</taxon>
    </lineage>
</organism>
<comment type="caution">
    <text evidence="5">The sequence shown here is derived from an EMBL/GenBank/DDBJ whole genome shotgun (WGS) entry which is preliminary data.</text>
</comment>
<dbReference type="PRINTS" id="PR00080">
    <property type="entry name" value="SDRFAMILY"/>
</dbReference>
<dbReference type="PROSITE" id="PS00061">
    <property type="entry name" value="ADH_SHORT"/>
    <property type="match status" value="1"/>
</dbReference>
<name>A0A0E2BFZ0_9LEPT</name>
<protein>
    <submittedName>
        <fullName evidence="5">Oxidoreductase, short chain dehydrogenase/reductase family protein</fullName>
    </submittedName>
</protein>
<evidence type="ECO:0000256" key="3">
    <source>
        <dbReference type="ARBA" id="ARBA00023002"/>
    </source>
</evidence>
<sequence>MILFITGCAGGLGRKLAEEAFAAGHSILITDINEKELKKFAIPWKNEKDRVLVSKLDVTSPGDWKKVMDLAIKKWGKIDVLLNVAGYLLPGYIYEVPPNHIDRHVDINTKGVLYGTREAAIRMVAAGAGHIINIASLAGVAPISGISLYSTSKFAVRGFSLAIAQELREKNVFVTVVCPDAIKTPMLDLQKDYKQASMTFSGGRILTVEEVSKIVLGKVLAKRPLEILIPSHRGILAKIGNVFPTIAAILGPILRKKGLEKQFVYTKD</sequence>
<dbReference type="RefSeq" id="WP_004459686.1">
    <property type="nucleotide sequence ID" value="NZ_AHON02000036.1"/>
</dbReference>
<evidence type="ECO:0000256" key="1">
    <source>
        <dbReference type="ARBA" id="ARBA00006484"/>
    </source>
</evidence>
<dbReference type="CDD" id="cd05233">
    <property type="entry name" value="SDR_c"/>
    <property type="match status" value="1"/>
</dbReference>
<evidence type="ECO:0000313" key="5">
    <source>
        <dbReference type="EMBL" id="EKO34129.1"/>
    </source>
</evidence>
<dbReference type="InterPro" id="IPR036291">
    <property type="entry name" value="NAD(P)-bd_dom_sf"/>
</dbReference>
<keyword evidence="3" id="KW-0560">Oxidoreductase</keyword>
<dbReference type="EMBL" id="AHON02000036">
    <property type="protein sequence ID" value="EKO34129.1"/>
    <property type="molecule type" value="Genomic_DNA"/>
</dbReference>
<evidence type="ECO:0000256" key="4">
    <source>
        <dbReference type="RuleBase" id="RU000363"/>
    </source>
</evidence>
<dbReference type="Gene3D" id="3.40.50.720">
    <property type="entry name" value="NAD(P)-binding Rossmann-like Domain"/>
    <property type="match status" value="1"/>
</dbReference>
<dbReference type="PANTHER" id="PTHR43391">
    <property type="entry name" value="RETINOL DEHYDROGENASE-RELATED"/>
    <property type="match status" value="1"/>
</dbReference>
<dbReference type="GeneID" id="29740351"/>
<comment type="similarity">
    <text evidence="1 4">Belongs to the short-chain dehydrogenases/reductases (SDR) family.</text>
</comment>
<dbReference type="SUPFAM" id="SSF51735">
    <property type="entry name" value="NAD(P)-binding Rossmann-fold domains"/>
    <property type="match status" value="1"/>
</dbReference>
<reference evidence="5" key="1">
    <citation type="submission" date="2012-10" db="EMBL/GenBank/DDBJ databases">
        <authorList>
            <person name="Harkins D.M."/>
            <person name="Durkin A.S."/>
            <person name="Brinkac L.M."/>
            <person name="Haft D.H."/>
            <person name="Selengut J.D."/>
            <person name="Sanka R."/>
            <person name="DePew J."/>
            <person name="Purushe J."/>
            <person name="Matthias M.A."/>
            <person name="Vinetz J.M."/>
            <person name="Sutton G.G."/>
            <person name="Nierman W.C."/>
            <person name="Fouts D.E."/>
        </authorList>
    </citation>
    <scope>NUCLEOTIDE SEQUENCE [LARGE SCALE GENOMIC DNA]</scope>
    <source>
        <strain evidence="5">MOR084</strain>
    </source>
</reference>
<dbReference type="InterPro" id="IPR002347">
    <property type="entry name" value="SDR_fam"/>
</dbReference>
<dbReference type="InterPro" id="IPR020904">
    <property type="entry name" value="Sc_DH/Rdtase_CS"/>
</dbReference>
<gene>
    <name evidence="5" type="ORF">LEP1GSC179_0808</name>
</gene>
<dbReference type="Proteomes" id="UP000006329">
    <property type="component" value="Unassembled WGS sequence"/>
</dbReference>
<dbReference type="PANTHER" id="PTHR43391:SF14">
    <property type="entry name" value="DEHYDROGENASE_REDUCTASE SDR FAMILY PROTEIN 7-LIKE"/>
    <property type="match status" value="1"/>
</dbReference>